<name>A0A8S3UC61_MYTED</name>
<dbReference type="SUPFAM" id="SSF50923">
    <property type="entry name" value="Hemopexin-like domain"/>
    <property type="match status" value="1"/>
</dbReference>
<evidence type="ECO:0000313" key="2">
    <source>
        <dbReference type="Proteomes" id="UP000683360"/>
    </source>
</evidence>
<reference evidence="1" key="1">
    <citation type="submission" date="2021-03" db="EMBL/GenBank/DDBJ databases">
        <authorList>
            <person name="Bekaert M."/>
        </authorList>
    </citation>
    <scope>NUCLEOTIDE SEQUENCE</scope>
</reference>
<dbReference type="AlphaFoldDB" id="A0A8S3UC61"/>
<gene>
    <name evidence="1" type="ORF">MEDL_52592</name>
</gene>
<dbReference type="InterPro" id="IPR036375">
    <property type="entry name" value="Hemopexin-like_dom_sf"/>
</dbReference>
<dbReference type="EMBL" id="CAJPWZ010002553">
    <property type="protein sequence ID" value="CAG2240263.1"/>
    <property type="molecule type" value="Genomic_DNA"/>
</dbReference>
<proteinExistence type="predicted"/>
<dbReference type="OrthoDB" id="10455200at2759"/>
<organism evidence="1 2">
    <name type="scientific">Mytilus edulis</name>
    <name type="common">Blue mussel</name>
    <dbReference type="NCBI Taxonomy" id="6550"/>
    <lineage>
        <taxon>Eukaryota</taxon>
        <taxon>Metazoa</taxon>
        <taxon>Spiralia</taxon>
        <taxon>Lophotrochozoa</taxon>
        <taxon>Mollusca</taxon>
        <taxon>Bivalvia</taxon>
        <taxon>Autobranchia</taxon>
        <taxon>Pteriomorphia</taxon>
        <taxon>Mytilida</taxon>
        <taxon>Mytiloidea</taxon>
        <taxon>Mytilidae</taxon>
        <taxon>Mytilinae</taxon>
        <taxon>Mytilus</taxon>
    </lineage>
</organism>
<comment type="caution">
    <text evidence="1">The sequence shown here is derived from an EMBL/GenBank/DDBJ whole genome shotgun (WGS) entry which is preliminary data.</text>
</comment>
<protein>
    <submittedName>
        <fullName evidence="1">Uncharacterized protein</fullName>
    </submittedName>
</protein>
<keyword evidence="2" id="KW-1185">Reference proteome</keyword>
<accession>A0A8S3UC61</accession>
<dbReference type="Gene3D" id="2.110.10.10">
    <property type="entry name" value="Hemopexin-like domain"/>
    <property type="match status" value="1"/>
</dbReference>
<dbReference type="Proteomes" id="UP000683360">
    <property type="component" value="Unassembled WGS sequence"/>
</dbReference>
<evidence type="ECO:0000313" key="1">
    <source>
        <dbReference type="EMBL" id="CAG2240263.1"/>
    </source>
</evidence>
<sequence>MSTGKSDMFDKCNTIPETTHEGIVSIETTPQTIVKSYFSSYETTQETSPKATTVSPTTTISYTCSVDAAIYSISNGEMWLFFDKYIQIYSSVNDLTTSNFRREHLTYIFTDAPSKVDAGYSDGTNTMLVKDQMIYTYSTLTQSSSISTVSLDSHFGQTMPQTDIDAIIVNGVGDIFIFSGDTVYRVQSSSLSSFPIDNNGNTNYYKASNHALRPTTVTAGTKVDSTTHYIFNGNQIYVFTEDNKSWANIGSISCNL</sequence>